<comment type="caution">
    <text evidence="7">The sequence shown here is derived from an EMBL/GenBank/DDBJ whole genome shotgun (WGS) entry which is preliminary data.</text>
</comment>
<evidence type="ECO:0000313" key="8">
    <source>
        <dbReference type="Proteomes" id="UP000531840"/>
    </source>
</evidence>
<evidence type="ECO:0000259" key="6">
    <source>
        <dbReference type="PROSITE" id="PS51012"/>
    </source>
</evidence>
<keyword evidence="3 5" id="KW-1133">Transmembrane helix</keyword>
<feature type="transmembrane region" description="Helical" evidence="5">
    <location>
        <begin position="21"/>
        <end position="42"/>
    </location>
</feature>
<keyword evidence="5" id="KW-1003">Cell membrane</keyword>
<evidence type="ECO:0000256" key="4">
    <source>
        <dbReference type="ARBA" id="ARBA00023136"/>
    </source>
</evidence>
<gene>
    <name evidence="7" type="ORF">HZY85_01870</name>
</gene>
<dbReference type="PRINTS" id="PR00164">
    <property type="entry name" value="ABC2TRNSPORT"/>
</dbReference>
<proteinExistence type="inferred from homology"/>
<dbReference type="InterPro" id="IPR013525">
    <property type="entry name" value="ABC2_TM"/>
</dbReference>
<feature type="transmembrane region" description="Helical" evidence="5">
    <location>
        <begin position="134"/>
        <end position="159"/>
    </location>
</feature>
<feature type="transmembrane region" description="Helical" evidence="5">
    <location>
        <begin position="171"/>
        <end position="198"/>
    </location>
</feature>
<organism evidence="7 8">
    <name type="scientific">Gemelliphila palaticanis</name>
    <dbReference type="NCBI Taxonomy" id="81950"/>
    <lineage>
        <taxon>Bacteria</taxon>
        <taxon>Bacillati</taxon>
        <taxon>Bacillota</taxon>
        <taxon>Bacilli</taxon>
        <taxon>Bacillales</taxon>
        <taxon>Gemellaceae</taxon>
        <taxon>Gemelliphila</taxon>
    </lineage>
</organism>
<evidence type="ECO:0000256" key="2">
    <source>
        <dbReference type="ARBA" id="ARBA00022692"/>
    </source>
</evidence>
<dbReference type="InterPro" id="IPR047817">
    <property type="entry name" value="ABC2_TM_bact-type"/>
</dbReference>
<keyword evidence="8" id="KW-1185">Reference proteome</keyword>
<dbReference type="Proteomes" id="UP000531840">
    <property type="component" value="Unassembled WGS sequence"/>
</dbReference>
<dbReference type="PANTHER" id="PTHR43027:SF1">
    <property type="entry name" value="DOXORUBICIN RESISTANCE ABC TRANSPORTER PERMEASE PROTEIN DRRC-RELATED"/>
    <property type="match status" value="1"/>
</dbReference>
<protein>
    <recommendedName>
        <fullName evidence="5">Transport permease protein</fullName>
    </recommendedName>
</protein>
<comment type="subcellular location">
    <subcellularLocation>
        <location evidence="5">Cell membrane</location>
        <topology evidence="5">Multi-pass membrane protein</topology>
    </subcellularLocation>
    <subcellularLocation>
        <location evidence="1">Membrane</location>
        <topology evidence="1">Multi-pass membrane protein</topology>
    </subcellularLocation>
</comment>
<feature type="transmembrane region" description="Helical" evidence="5">
    <location>
        <begin position="218"/>
        <end position="240"/>
    </location>
</feature>
<comment type="similarity">
    <text evidence="5">Belongs to the ABC-2 integral membrane protein family.</text>
</comment>
<evidence type="ECO:0000256" key="3">
    <source>
        <dbReference type="ARBA" id="ARBA00022989"/>
    </source>
</evidence>
<keyword evidence="5" id="KW-0813">Transport</keyword>
<sequence>MNAILNSIIVQIKQAITRPMFRFCVLVNPIISGFLLGMIYKNKSVEDFMIYAFIGAGIGVFWGSICFSSASDIDREKWMGTLPVIFVSPVGFENIIIGKILGNTIWGIFSVFLNMLTVYIFFDIPIKFSNFNFFVLIFILMILSMIALGFMLCGLFTLSRKVRLFMNLIEYPIIILTGMVFPISIFPNFIQIISHILSPTWAMKGFRLAVLGGTKEEMIFVALGLLVVTIIYFSISILSFRKITEKCVINGTLEVF</sequence>
<keyword evidence="4 5" id="KW-0472">Membrane</keyword>
<dbReference type="Pfam" id="PF01061">
    <property type="entry name" value="ABC2_membrane"/>
    <property type="match status" value="1"/>
</dbReference>
<dbReference type="EMBL" id="JACBYF010000002">
    <property type="protein sequence ID" value="NYS46941.1"/>
    <property type="molecule type" value="Genomic_DNA"/>
</dbReference>
<feature type="transmembrane region" description="Helical" evidence="5">
    <location>
        <begin position="48"/>
        <end position="70"/>
    </location>
</feature>
<dbReference type="InterPro" id="IPR052902">
    <property type="entry name" value="ABC-2_transporter"/>
</dbReference>
<name>A0ABX2SXH1_9BACL</name>
<reference evidence="7 8" key="1">
    <citation type="submission" date="2020-07" db="EMBL/GenBank/DDBJ databases">
        <title>MOT database genomes.</title>
        <authorList>
            <person name="Joseph S."/>
            <person name="Aduse-Opoku J."/>
            <person name="Hashim A."/>
            <person name="Wade W."/>
            <person name="Curtis M."/>
        </authorList>
    </citation>
    <scope>NUCLEOTIDE SEQUENCE [LARGE SCALE GENOMIC DNA]</scope>
    <source>
        <strain evidence="7 8">CIP 106318</strain>
    </source>
</reference>
<dbReference type="InterPro" id="IPR000412">
    <property type="entry name" value="ABC_2_transport"/>
</dbReference>
<feature type="transmembrane region" description="Helical" evidence="5">
    <location>
        <begin position="100"/>
        <end position="122"/>
    </location>
</feature>
<dbReference type="RefSeq" id="WP_179940266.1">
    <property type="nucleotide sequence ID" value="NZ_JACBYF010000002.1"/>
</dbReference>
<evidence type="ECO:0000256" key="5">
    <source>
        <dbReference type="RuleBase" id="RU361157"/>
    </source>
</evidence>
<accession>A0ABX2SXH1</accession>
<evidence type="ECO:0000256" key="1">
    <source>
        <dbReference type="ARBA" id="ARBA00004141"/>
    </source>
</evidence>
<dbReference type="PROSITE" id="PS51012">
    <property type="entry name" value="ABC_TM2"/>
    <property type="match status" value="1"/>
</dbReference>
<dbReference type="PANTHER" id="PTHR43027">
    <property type="entry name" value="DOXORUBICIN RESISTANCE ABC TRANSPORTER PERMEASE PROTEIN DRRC-RELATED"/>
    <property type="match status" value="1"/>
</dbReference>
<evidence type="ECO:0000313" key="7">
    <source>
        <dbReference type="EMBL" id="NYS46941.1"/>
    </source>
</evidence>
<keyword evidence="2 5" id="KW-0812">Transmembrane</keyword>
<feature type="domain" description="ABC transmembrane type-2" evidence="6">
    <location>
        <begin position="16"/>
        <end position="243"/>
    </location>
</feature>